<evidence type="ECO:0000256" key="2">
    <source>
        <dbReference type="SAM" id="Phobius"/>
    </source>
</evidence>
<evidence type="ECO:0000313" key="5">
    <source>
        <dbReference type="WBParaSite" id="MBELARI_LOCUS10936"/>
    </source>
</evidence>
<evidence type="ECO:0000313" key="4">
    <source>
        <dbReference type="Proteomes" id="UP000887575"/>
    </source>
</evidence>
<feature type="transmembrane region" description="Helical" evidence="2">
    <location>
        <begin position="139"/>
        <end position="161"/>
    </location>
</feature>
<dbReference type="InterPro" id="IPR020846">
    <property type="entry name" value="MFS_dom"/>
</dbReference>
<dbReference type="InterPro" id="IPR011701">
    <property type="entry name" value="MFS"/>
</dbReference>
<keyword evidence="2" id="KW-1133">Transmembrane helix</keyword>
<sequence length="232" mass="25740">MVVVFLCLTSIASNYIILNFTFICMKDDPSGLRDRGNTTVNIFDYSQSERSALIWAVGVGTTLGTFPINHLMIKSGARWVCFGCALISAIASLLSPFLASLGLWPFLFARFLQGIAYAADFAAIGAVVVRWVPCTEYAIFLSVLTAFTPISSFATNSLTGFLCESSLGWRSSFYIHAAFGFIMAVVWLLLFSDGPEKSRFTNQKEIELIHRNKSSTEIEEHKEVPYKVKVKN</sequence>
<proteinExistence type="predicted"/>
<dbReference type="PANTHER" id="PTHR45757:SF17">
    <property type="entry name" value="MAJOR FACILITATOR SUPERFAMILY (MFS) PROFILE DOMAIN-CONTAINING PROTEIN"/>
    <property type="match status" value="1"/>
</dbReference>
<dbReference type="AlphaFoldDB" id="A0AAF3EAI4"/>
<dbReference type="WBParaSite" id="MBELARI_LOCUS10936">
    <property type="protein sequence ID" value="MBELARI_LOCUS10936"/>
    <property type="gene ID" value="MBELARI_LOCUS10936"/>
</dbReference>
<dbReference type="Proteomes" id="UP000887575">
    <property type="component" value="Unassembled WGS sequence"/>
</dbReference>
<dbReference type="Gene3D" id="1.20.1250.20">
    <property type="entry name" value="MFS general substrate transporter like domains"/>
    <property type="match status" value="1"/>
</dbReference>
<dbReference type="GO" id="GO:0016020">
    <property type="term" value="C:membrane"/>
    <property type="evidence" value="ECO:0007669"/>
    <property type="project" value="UniProtKB-SubCell"/>
</dbReference>
<protein>
    <recommendedName>
        <fullName evidence="3">Major facilitator superfamily (MFS) profile domain-containing protein</fullName>
    </recommendedName>
</protein>
<keyword evidence="2" id="KW-0472">Membrane</keyword>
<dbReference type="InterPro" id="IPR036259">
    <property type="entry name" value="MFS_trans_sf"/>
</dbReference>
<keyword evidence="2" id="KW-0812">Transmembrane</keyword>
<feature type="transmembrane region" description="Helical" evidence="2">
    <location>
        <begin position="52"/>
        <end position="72"/>
    </location>
</feature>
<comment type="subcellular location">
    <subcellularLocation>
        <location evidence="1">Membrane</location>
        <topology evidence="1">Multi-pass membrane protein</topology>
    </subcellularLocation>
</comment>
<feature type="domain" description="Major facilitator superfamily (MFS) profile" evidence="3">
    <location>
        <begin position="1"/>
        <end position="232"/>
    </location>
</feature>
<evidence type="ECO:0000259" key="3">
    <source>
        <dbReference type="PROSITE" id="PS50850"/>
    </source>
</evidence>
<feature type="transmembrane region" description="Helical" evidence="2">
    <location>
        <begin position="173"/>
        <end position="191"/>
    </location>
</feature>
<dbReference type="PROSITE" id="PS50850">
    <property type="entry name" value="MFS"/>
    <property type="match status" value="1"/>
</dbReference>
<feature type="transmembrane region" description="Helical" evidence="2">
    <location>
        <begin position="79"/>
        <end position="99"/>
    </location>
</feature>
<dbReference type="Pfam" id="PF07690">
    <property type="entry name" value="MFS_1"/>
    <property type="match status" value="1"/>
</dbReference>
<organism evidence="4 5">
    <name type="scientific">Mesorhabditis belari</name>
    <dbReference type="NCBI Taxonomy" id="2138241"/>
    <lineage>
        <taxon>Eukaryota</taxon>
        <taxon>Metazoa</taxon>
        <taxon>Ecdysozoa</taxon>
        <taxon>Nematoda</taxon>
        <taxon>Chromadorea</taxon>
        <taxon>Rhabditida</taxon>
        <taxon>Rhabditina</taxon>
        <taxon>Rhabditomorpha</taxon>
        <taxon>Rhabditoidea</taxon>
        <taxon>Rhabditidae</taxon>
        <taxon>Mesorhabditinae</taxon>
        <taxon>Mesorhabditis</taxon>
    </lineage>
</organism>
<reference evidence="5" key="1">
    <citation type="submission" date="2024-02" db="UniProtKB">
        <authorList>
            <consortium name="WormBaseParasite"/>
        </authorList>
    </citation>
    <scope>IDENTIFICATION</scope>
</reference>
<keyword evidence="4" id="KW-1185">Reference proteome</keyword>
<evidence type="ECO:0000256" key="1">
    <source>
        <dbReference type="ARBA" id="ARBA00004141"/>
    </source>
</evidence>
<feature type="transmembrane region" description="Helical" evidence="2">
    <location>
        <begin position="111"/>
        <end position="132"/>
    </location>
</feature>
<name>A0AAF3EAI4_9BILA</name>
<accession>A0AAF3EAI4</accession>
<dbReference type="SUPFAM" id="SSF103473">
    <property type="entry name" value="MFS general substrate transporter"/>
    <property type="match status" value="1"/>
</dbReference>
<dbReference type="GO" id="GO:0022857">
    <property type="term" value="F:transmembrane transporter activity"/>
    <property type="evidence" value="ECO:0007669"/>
    <property type="project" value="InterPro"/>
</dbReference>
<dbReference type="PANTHER" id="PTHR45757">
    <property type="entry name" value="PROTEIN CBG23364-RELATED"/>
    <property type="match status" value="1"/>
</dbReference>